<feature type="region of interest" description="Disordered" evidence="1">
    <location>
        <begin position="1"/>
        <end position="27"/>
    </location>
</feature>
<dbReference type="GeneID" id="94346540"/>
<organism evidence="2 3">
    <name type="scientific">Bremia lactucae</name>
    <name type="common">Lettuce downy mildew</name>
    <dbReference type="NCBI Taxonomy" id="4779"/>
    <lineage>
        <taxon>Eukaryota</taxon>
        <taxon>Sar</taxon>
        <taxon>Stramenopiles</taxon>
        <taxon>Oomycota</taxon>
        <taxon>Peronosporomycetes</taxon>
        <taxon>Peronosporales</taxon>
        <taxon>Peronosporaceae</taxon>
        <taxon>Bremia</taxon>
    </lineage>
</organism>
<feature type="compositionally biased region" description="Basic and acidic residues" evidence="1">
    <location>
        <begin position="1"/>
        <end position="10"/>
    </location>
</feature>
<dbReference type="RefSeq" id="XP_067819428.1">
    <property type="nucleotide sequence ID" value="XM_067960869.1"/>
</dbReference>
<dbReference type="Proteomes" id="UP000294530">
    <property type="component" value="Unassembled WGS sequence"/>
</dbReference>
<gene>
    <name evidence="2" type="ORF">CCR75_002772</name>
</gene>
<reference evidence="2 3" key="1">
    <citation type="journal article" date="2021" name="Genome Biol.">
        <title>AFLAP: assembly-free linkage analysis pipeline using k-mers from genome sequencing data.</title>
        <authorList>
            <person name="Fletcher K."/>
            <person name="Zhang L."/>
            <person name="Gil J."/>
            <person name="Han R."/>
            <person name="Cavanaugh K."/>
            <person name="Michelmore R."/>
        </authorList>
    </citation>
    <scope>NUCLEOTIDE SEQUENCE [LARGE SCALE GENOMIC DNA]</scope>
    <source>
        <strain evidence="2 3">SF5</strain>
    </source>
</reference>
<dbReference type="AlphaFoldDB" id="A0A976IFM7"/>
<name>A0A976IFM7_BRELC</name>
<accession>A0A976IFM7</accession>
<proteinExistence type="predicted"/>
<protein>
    <submittedName>
        <fullName evidence="2">Uncharacterized protein</fullName>
    </submittedName>
</protein>
<dbReference type="EMBL" id="SHOA02000008">
    <property type="protein sequence ID" value="TDH69929.1"/>
    <property type="molecule type" value="Genomic_DNA"/>
</dbReference>
<dbReference type="OrthoDB" id="79715at2759"/>
<keyword evidence="3" id="KW-1185">Reference proteome</keyword>
<evidence type="ECO:0000313" key="3">
    <source>
        <dbReference type="Proteomes" id="UP000294530"/>
    </source>
</evidence>
<comment type="caution">
    <text evidence="2">The sequence shown here is derived from an EMBL/GenBank/DDBJ whole genome shotgun (WGS) entry which is preliminary data.</text>
</comment>
<evidence type="ECO:0000256" key="1">
    <source>
        <dbReference type="SAM" id="MobiDB-lite"/>
    </source>
</evidence>
<sequence>MHNSLDREQLDTGPRPGSAVRGSEVHCQRRLKRKHYLMSNQDEDGLAMLTSLRSEQQQLLCKYKSGKCSNARATKRNGKLHTLCHFHRDRQNEHQRKSDRKQRLVSVTRRSKLGSIDVAGDSARQQDLHLVTSIKASFPRGSSISPLKHHDQNASHLYIAQNTADGTISGTGRLPSPAAGTTRLPPISFLMRRKLDGHRVTSNIIPIVPPSNFIIDSFSGNAGKTA</sequence>
<dbReference type="KEGG" id="blac:94346540"/>
<evidence type="ECO:0000313" key="2">
    <source>
        <dbReference type="EMBL" id="TDH69929.1"/>
    </source>
</evidence>